<dbReference type="EMBL" id="CP146023">
    <property type="protein sequence ID" value="WWQ69595.1"/>
    <property type="molecule type" value="Genomic_DNA"/>
</dbReference>
<protein>
    <submittedName>
        <fullName evidence="1">Uncharacterized protein</fullName>
    </submittedName>
</protein>
<reference evidence="1" key="1">
    <citation type="journal article" date="2025" name="Int. J. Syst. Evol. Microbiol.">
        <title>Streptomyces citrinus sp. nov., with yellow diffusible pigment.</title>
        <authorList>
            <person name="He Y."/>
            <person name="Yang E."/>
            <person name="Xu J."/>
            <person name="Sun Y."/>
            <person name="Sun L."/>
        </authorList>
    </citation>
    <scope>NUCLEOTIDE SEQUENCE</scope>
    <source>
        <strain evidence="1">Q6</strain>
    </source>
</reference>
<gene>
    <name evidence="1" type="ORF">V2W30_41265</name>
</gene>
<name>A0ACD5ARE5_9ACTN</name>
<keyword evidence="2" id="KW-1185">Reference proteome</keyword>
<organism evidence="1 2">
    <name type="scientific">Streptomyces citrinus</name>
    <dbReference type="NCBI Taxonomy" id="3118173"/>
    <lineage>
        <taxon>Bacteria</taxon>
        <taxon>Bacillati</taxon>
        <taxon>Actinomycetota</taxon>
        <taxon>Actinomycetes</taxon>
        <taxon>Kitasatosporales</taxon>
        <taxon>Streptomycetaceae</taxon>
        <taxon>Streptomyces</taxon>
    </lineage>
</organism>
<sequence>MTNQPPEWNVDRLHVALPHSANRAQLVQDVNTTPVDELPHVLGGWARAVEQLQAARPQIEAARAHFKEHGELPPQYADAADLTGDIARDAGHRRGAA</sequence>
<geneLocation type="plasmid" evidence="1 2">
    <name>p1</name>
</geneLocation>
<evidence type="ECO:0000313" key="1">
    <source>
        <dbReference type="EMBL" id="WWQ69595.1"/>
    </source>
</evidence>
<keyword evidence="1" id="KW-0614">Plasmid</keyword>
<accession>A0ACD5ARE5</accession>
<proteinExistence type="predicted"/>
<evidence type="ECO:0000313" key="2">
    <source>
        <dbReference type="Proteomes" id="UP001432251"/>
    </source>
</evidence>
<dbReference type="Proteomes" id="UP001432251">
    <property type="component" value="Plasmid p1"/>
</dbReference>